<organism evidence="3 4">
    <name type="scientific">Cryoendolithus antarcticus</name>
    <dbReference type="NCBI Taxonomy" id="1507870"/>
    <lineage>
        <taxon>Eukaryota</taxon>
        <taxon>Fungi</taxon>
        <taxon>Dikarya</taxon>
        <taxon>Ascomycota</taxon>
        <taxon>Pezizomycotina</taxon>
        <taxon>Dothideomycetes</taxon>
        <taxon>Dothideomycetidae</taxon>
        <taxon>Cladosporiales</taxon>
        <taxon>Cladosporiaceae</taxon>
        <taxon>Cryoendolithus</taxon>
    </lineage>
</organism>
<protein>
    <submittedName>
        <fullName evidence="3">Uncharacterized protein</fullName>
    </submittedName>
</protein>
<feature type="transmembrane region" description="Helical" evidence="2">
    <location>
        <begin position="132"/>
        <end position="154"/>
    </location>
</feature>
<evidence type="ECO:0000256" key="2">
    <source>
        <dbReference type="SAM" id="Phobius"/>
    </source>
</evidence>
<comment type="caution">
    <text evidence="3">The sequence shown here is derived from an EMBL/GenBank/DDBJ whole genome shotgun (WGS) entry which is preliminary data.</text>
</comment>
<proteinExistence type="predicted"/>
<reference evidence="4" key="1">
    <citation type="submission" date="2017-03" db="EMBL/GenBank/DDBJ databases">
        <title>Genomes of endolithic fungi from Antarctica.</title>
        <authorList>
            <person name="Coleine C."/>
            <person name="Masonjones S."/>
            <person name="Stajich J.E."/>
        </authorList>
    </citation>
    <scope>NUCLEOTIDE SEQUENCE [LARGE SCALE GENOMIC DNA]</scope>
    <source>
        <strain evidence="4">CCFEE 5527</strain>
    </source>
</reference>
<keyword evidence="2" id="KW-0812">Transmembrane</keyword>
<accession>A0A1V8SSY2</accession>
<name>A0A1V8SSY2_9PEZI</name>
<gene>
    <name evidence="3" type="ORF">B0A48_11810</name>
</gene>
<dbReference type="InParanoid" id="A0A1V8SSY2"/>
<feature type="region of interest" description="Disordered" evidence="1">
    <location>
        <begin position="1"/>
        <end position="21"/>
    </location>
</feature>
<keyword evidence="2" id="KW-0472">Membrane</keyword>
<feature type="compositionally biased region" description="Basic and acidic residues" evidence="1">
    <location>
        <begin position="1"/>
        <end position="12"/>
    </location>
</feature>
<keyword evidence="2" id="KW-1133">Transmembrane helix</keyword>
<dbReference type="AlphaFoldDB" id="A0A1V8SSY2"/>
<dbReference type="Proteomes" id="UP000192596">
    <property type="component" value="Unassembled WGS sequence"/>
</dbReference>
<dbReference type="EMBL" id="NAJO01000028">
    <property type="protein sequence ID" value="OQO02256.1"/>
    <property type="molecule type" value="Genomic_DNA"/>
</dbReference>
<keyword evidence="4" id="KW-1185">Reference proteome</keyword>
<sequence length="242" mass="27626">MIRDIARLERTRGKPPATERQLTAVKSAAQSIRSTITGTPLISHARLAPYHLIMDFAAYDRQYRATQDSRLLHLTQTTPQLSSTKYSHCLKRNDTPNYIIEHIISHPSQNTFLLENDVVYFGPYPSITCLGLSYVVLLGMILLTFTASSPSLVVQQTHFKITLLAMDDLIFTPSPSPSPKHTQNPIKRTLWDELETVRAIVIEYIKKTPKQTLFIIKDNVVFFTPYPGLWYMPHFAVPVEER</sequence>
<evidence type="ECO:0000313" key="4">
    <source>
        <dbReference type="Proteomes" id="UP000192596"/>
    </source>
</evidence>
<evidence type="ECO:0000313" key="3">
    <source>
        <dbReference type="EMBL" id="OQO02256.1"/>
    </source>
</evidence>
<evidence type="ECO:0000256" key="1">
    <source>
        <dbReference type="SAM" id="MobiDB-lite"/>
    </source>
</evidence>